<dbReference type="Gene3D" id="3.30.1330.40">
    <property type="entry name" value="RutC-like"/>
    <property type="match status" value="1"/>
</dbReference>
<name>A0ABY2E0E5_9MICO</name>
<dbReference type="CDD" id="cd00448">
    <property type="entry name" value="YjgF_YER057c_UK114_family"/>
    <property type="match status" value="1"/>
</dbReference>
<dbReference type="Proteomes" id="UP000504882">
    <property type="component" value="Unassembled WGS sequence"/>
</dbReference>
<keyword evidence="2" id="KW-1185">Reference proteome</keyword>
<dbReference type="Pfam" id="PF01042">
    <property type="entry name" value="Ribonuc_L-PSP"/>
    <property type="match status" value="1"/>
</dbReference>
<accession>A0ABY2E0E5</accession>
<comment type="caution">
    <text evidence="1">The sequence shown here is derived from an EMBL/GenBank/DDBJ whole genome shotgun (WGS) entry which is preliminary data.</text>
</comment>
<gene>
    <name evidence="1" type="ORF">EXU48_19265</name>
</gene>
<sequence length="133" mass="14016">MVLERTAVNPSTWSLEIGYNQGEVVTGHTRTLYLAGQTAMSSEGQPLHEGDIGAQLELSLDNVEATLTEAGMTFANLIRLTIYTTDVDALLPHFGVLGARLGAVGAAPPMTVLEISRLVIPGQLVELEGTAVA</sequence>
<dbReference type="InterPro" id="IPR006175">
    <property type="entry name" value="YjgF/YER057c/UK114"/>
</dbReference>
<dbReference type="EMBL" id="SMNA01000010">
    <property type="protein sequence ID" value="TDE90058.1"/>
    <property type="molecule type" value="Genomic_DNA"/>
</dbReference>
<dbReference type="PANTHER" id="PTHR43857:SF1">
    <property type="entry name" value="YJGH FAMILY PROTEIN"/>
    <property type="match status" value="1"/>
</dbReference>
<dbReference type="InterPro" id="IPR035959">
    <property type="entry name" value="RutC-like_sf"/>
</dbReference>
<dbReference type="PANTHER" id="PTHR43857">
    <property type="entry name" value="BLR7761 PROTEIN"/>
    <property type="match status" value="1"/>
</dbReference>
<dbReference type="SUPFAM" id="SSF55298">
    <property type="entry name" value="YjgF-like"/>
    <property type="match status" value="1"/>
</dbReference>
<evidence type="ECO:0000313" key="1">
    <source>
        <dbReference type="EMBL" id="TDE90058.1"/>
    </source>
</evidence>
<evidence type="ECO:0000313" key="2">
    <source>
        <dbReference type="Proteomes" id="UP000504882"/>
    </source>
</evidence>
<protein>
    <submittedName>
        <fullName evidence="1">RidA family protein</fullName>
    </submittedName>
</protein>
<proteinExistence type="predicted"/>
<organism evidence="1 2">
    <name type="scientific">Occultella glacieicola</name>
    <dbReference type="NCBI Taxonomy" id="2518684"/>
    <lineage>
        <taxon>Bacteria</taxon>
        <taxon>Bacillati</taxon>
        <taxon>Actinomycetota</taxon>
        <taxon>Actinomycetes</taxon>
        <taxon>Micrococcales</taxon>
        <taxon>Ruaniaceae</taxon>
        <taxon>Occultella</taxon>
    </lineage>
</organism>
<reference evidence="1 2" key="1">
    <citation type="submission" date="2019-03" db="EMBL/GenBank/DDBJ databases">
        <title>Genomic features of bacteria from cold environments.</title>
        <authorList>
            <person name="Shen L."/>
        </authorList>
    </citation>
    <scope>NUCLEOTIDE SEQUENCE [LARGE SCALE GENOMIC DNA]</scope>
    <source>
        <strain evidence="2">T3246-1</strain>
    </source>
</reference>